<dbReference type="GO" id="GO:0016616">
    <property type="term" value="F:oxidoreductase activity, acting on the CH-OH group of donors, NAD or NADP as acceptor"/>
    <property type="evidence" value="ECO:0007669"/>
    <property type="project" value="TreeGrafter"/>
</dbReference>
<gene>
    <name evidence="4" type="ORF">CLAFUR5_12000</name>
</gene>
<dbReference type="EMBL" id="CP090172">
    <property type="protein sequence ID" value="UJO23009.1"/>
    <property type="molecule type" value="Genomic_DNA"/>
</dbReference>
<dbReference type="KEGG" id="ffu:CLAFUR5_12000"/>
<keyword evidence="5" id="KW-1185">Reference proteome</keyword>
<dbReference type="GeneID" id="71991878"/>
<dbReference type="SUPFAM" id="SSF51735">
    <property type="entry name" value="NAD(P)-binding Rossmann-fold domains"/>
    <property type="match status" value="1"/>
</dbReference>
<comment type="similarity">
    <text evidence="2">Belongs to the NAD(P)-dependent epimerase/dehydratase family. Dihydroflavonol-4-reductase subfamily.</text>
</comment>
<organism evidence="4 5">
    <name type="scientific">Passalora fulva</name>
    <name type="common">Tomato leaf mold</name>
    <name type="synonym">Cladosporium fulvum</name>
    <dbReference type="NCBI Taxonomy" id="5499"/>
    <lineage>
        <taxon>Eukaryota</taxon>
        <taxon>Fungi</taxon>
        <taxon>Dikarya</taxon>
        <taxon>Ascomycota</taxon>
        <taxon>Pezizomycotina</taxon>
        <taxon>Dothideomycetes</taxon>
        <taxon>Dothideomycetidae</taxon>
        <taxon>Mycosphaerellales</taxon>
        <taxon>Mycosphaerellaceae</taxon>
        <taxon>Fulvia</taxon>
    </lineage>
</organism>
<dbReference type="InterPro" id="IPR050425">
    <property type="entry name" value="NAD(P)_dehydrat-like"/>
</dbReference>
<reference evidence="4" key="2">
    <citation type="journal article" date="2022" name="Microb. Genom.">
        <title>A chromosome-scale genome assembly of the tomato pathogen Cladosporium fulvum reveals a compartmentalized genome architecture and the presence of a dispensable chromosome.</title>
        <authorList>
            <person name="Zaccaron A.Z."/>
            <person name="Chen L.H."/>
            <person name="Samaras A."/>
            <person name="Stergiopoulos I."/>
        </authorList>
    </citation>
    <scope>NUCLEOTIDE SEQUENCE</scope>
    <source>
        <strain evidence="4">Race5_Kim</strain>
    </source>
</reference>
<sequence length="341" mass="37015">MEGIDTVLVTRATGFIGAHIVDGLLKKGVTVRGTTRSLAKAEQMKAARPEHALKLHFVQMRDFSGDVNFSEAVAGVDAIVHTASPLTYDTTDNEKELILPAINGVKAILSAAANTGKVKRVVLTSSFASVIDIGRNAGPGFTYTAQHWNPLTYEEAIAPETNAVVAYRGSKKFAELEAWNFVEREKPSFDLVAFCPPMTFGPIAHPVLEPSQLNESNARLWDVAVGQPLPEARVPVWIDVRDLAAMHVEAVFSDKAGGKRYVPASPGKYLYELAASVLRSHFPAAIGQVVEIDEASPPVGYYLDGKAVTEDLGIQYRDFETTVVDLFGSLEALEIYPWKAS</sequence>
<accession>A0A9Q8PI04</accession>
<dbReference type="PANTHER" id="PTHR10366:SF579">
    <property type="entry name" value="3-BETA HYDROXYSTEROID DEHYDROGENASE_ISOMERASE FAMILY PROTEIN (AFU_ORTHOLOGUE AFUA_3G02250)"/>
    <property type="match status" value="1"/>
</dbReference>
<reference evidence="4" key="1">
    <citation type="submission" date="2021-12" db="EMBL/GenBank/DDBJ databases">
        <authorList>
            <person name="Zaccaron A."/>
            <person name="Stergiopoulos I."/>
        </authorList>
    </citation>
    <scope>NUCLEOTIDE SEQUENCE</scope>
    <source>
        <strain evidence="4">Race5_Kim</strain>
    </source>
</reference>
<evidence type="ECO:0000313" key="5">
    <source>
        <dbReference type="Proteomes" id="UP000756132"/>
    </source>
</evidence>
<dbReference type="Gene3D" id="3.40.50.720">
    <property type="entry name" value="NAD(P)-binding Rossmann-like Domain"/>
    <property type="match status" value="1"/>
</dbReference>
<dbReference type="Pfam" id="PF01370">
    <property type="entry name" value="Epimerase"/>
    <property type="match status" value="1"/>
</dbReference>
<keyword evidence="1" id="KW-0560">Oxidoreductase</keyword>
<protein>
    <recommendedName>
        <fullName evidence="3">NAD-dependent epimerase/dehydratase domain-containing protein</fullName>
    </recommendedName>
</protein>
<evidence type="ECO:0000259" key="3">
    <source>
        <dbReference type="Pfam" id="PF01370"/>
    </source>
</evidence>
<name>A0A9Q8PI04_PASFU</name>
<proteinExistence type="inferred from homology"/>
<dbReference type="Proteomes" id="UP000756132">
    <property type="component" value="Chromosome 10"/>
</dbReference>
<evidence type="ECO:0000256" key="1">
    <source>
        <dbReference type="ARBA" id="ARBA00023002"/>
    </source>
</evidence>
<dbReference type="OrthoDB" id="2735536at2759"/>
<dbReference type="PANTHER" id="PTHR10366">
    <property type="entry name" value="NAD DEPENDENT EPIMERASE/DEHYDRATASE"/>
    <property type="match status" value="1"/>
</dbReference>
<dbReference type="InterPro" id="IPR001509">
    <property type="entry name" value="Epimerase_deHydtase"/>
</dbReference>
<dbReference type="OMA" id="TGDDWNP"/>
<feature type="domain" description="NAD-dependent epimerase/dehydratase" evidence="3">
    <location>
        <begin position="7"/>
        <end position="202"/>
    </location>
</feature>
<dbReference type="RefSeq" id="XP_047767375.1">
    <property type="nucleotide sequence ID" value="XM_047911148.1"/>
</dbReference>
<evidence type="ECO:0000313" key="4">
    <source>
        <dbReference type="EMBL" id="UJO23009.1"/>
    </source>
</evidence>
<dbReference type="InterPro" id="IPR036291">
    <property type="entry name" value="NAD(P)-bd_dom_sf"/>
</dbReference>
<dbReference type="AlphaFoldDB" id="A0A9Q8PI04"/>
<evidence type="ECO:0000256" key="2">
    <source>
        <dbReference type="ARBA" id="ARBA00023445"/>
    </source>
</evidence>